<evidence type="ECO:0000313" key="1">
    <source>
        <dbReference type="EMBL" id="SNT25237.1"/>
    </source>
</evidence>
<dbReference type="STRING" id="1215104.GCA_000730585_01354"/>
<accession>A0A239L3R6</accession>
<evidence type="ECO:0000313" key="2">
    <source>
        <dbReference type="Proteomes" id="UP000198407"/>
    </source>
</evidence>
<gene>
    <name evidence="1" type="ORF">SAMN05444352_1327</name>
</gene>
<protein>
    <submittedName>
        <fullName evidence="1">Hydroxymethylpyrimidine pyrophosphatase</fullName>
    </submittedName>
</protein>
<name>A0A239L3R6_9PSED</name>
<dbReference type="InterPro" id="IPR024197">
    <property type="entry name" value="TPP-like"/>
</dbReference>
<reference evidence="2" key="1">
    <citation type="submission" date="2017-06" db="EMBL/GenBank/DDBJ databases">
        <authorList>
            <person name="Varghese N."/>
            <person name="Submissions S."/>
        </authorList>
    </citation>
    <scope>NUCLEOTIDE SEQUENCE [LARGE SCALE GENOMIC DNA]</scope>
    <source>
        <strain evidence="2">DSM 22348</strain>
    </source>
</reference>
<dbReference type="Gene3D" id="3.40.50.1000">
    <property type="entry name" value="HAD superfamily/HAD-like"/>
    <property type="match status" value="1"/>
</dbReference>
<organism evidence="1 2">
    <name type="scientific">Pseudomonas japonica</name>
    <dbReference type="NCBI Taxonomy" id="256466"/>
    <lineage>
        <taxon>Bacteria</taxon>
        <taxon>Pseudomonadati</taxon>
        <taxon>Pseudomonadota</taxon>
        <taxon>Gammaproteobacteria</taxon>
        <taxon>Pseudomonadales</taxon>
        <taxon>Pseudomonadaceae</taxon>
        <taxon>Pseudomonas</taxon>
    </lineage>
</organism>
<dbReference type="RefSeq" id="WP_042127731.1">
    <property type="nucleotide sequence ID" value="NZ_FZOL01000032.1"/>
</dbReference>
<dbReference type="SUPFAM" id="SSF56784">
    <property type="entry name" value="HAD-like"/>
    <property type="match status" value="1"/>
</dbReference>
<keyword evidence="2" id="KW-1185">Reference proteome</keyword>
<dbReference type="InterPro" id="IPR036412">
    <property type="entry name" value="HAD-like_sf"/>
</dbReference>
<dbReference type="InterPro" id="IPR023214">
    <property type="entry name" value="HAD_sf"/>
</dbReference>
<dbReference type="OrthoDB" id="8746852at2"/>
<sequence length="252" mass="27600">MAAERPLVFVDLDDTLFQTARKMPGQGPRIAVTLDVLGAPNGFMTPAQKGLVDWLLASADVVPVTARSIEAYRRVRLPFGHGAICAHGGVLLDADGHLDQDWHGQMRDVLKDFQERLPALSEATLSHGERSGYPLRGWVVEEQGLRHYVVTKHSGSDDAVLADVLAEIRRRGLLHGMHVHANGNNLAFLPLGLDKSHAVGEWLRRDRQRHGERPVLGFGDSLSDLGFMSLCDLWATPARSQLAKAMEGVLGD</sequence>
<dbReference type="AlphaFoldDB" id="A0A239L3R6"/>
<dbReference type="Proteomes" id="UP000198407">
    <property type="component" value="Unassembled WGS sequence"/>
</dbReference>
<proteinExistence type="predicted"/>
<dbReference type="EMBL" id="FZOL01000032">
    <property type="protein sequence ID" value="SNT25237.1"/>
    <property type="molecule type" value="Genomic_DNA"/>
</dbReference>
<dbReference type="PIRSF" id="PIRSF030802">
    <property type="entry name" value="UCP030802"/>
    <property type="match status" value="1"/>
</dbReference>